<dbReference type="PROSITE" id="PS00211">
    <property type="entry name" value="ABC_TRANSPORTER_1"/>
    <property type="match status" value="1"/>
</dbReference>
<dbReference type="Gene3D" id="1.20.1560.10">
    <property type="entry name" value="ABC transporter type 1, transmembrane domain"/>
    <property type="match status" value="1"/>
</dbReference>
<keyword evidence="2" id="KW-0813">Transport</keyword>
<feature type="transmembrane region" description="Helical" evidence="9">
    <location>
        <begin position="272"/>
        <end position="297"/>
    </location>
</feature>
<dbReference type="InterPro" id="IPR027417">
    <property type="entry name" value="P-loop_NTPase"/>
</dbReference>
<evidence type="ECO:0000256" key="4">
    <source>
        <dbReference type="ARBA" id="ARBA00022692"/>
    </source>
</evidence>
<feature type="transmembrane region" description="Helical" evidence="9">
    <location>
        <begin position="158"/>
        <end position="177"/>
    </location>
</feature>
<evidence type="ECO:0000313" key="13">
    <source>
        <dbReference type="Proteomes" id="UP000030661"/>
    </source>
</evidence>
<gene>
    <name evidence="12" type="ORF">U27_07069</name>
</gene>
<dbReference type="Pfam" id="PF00664">
    <property type="entry name" value="ABC_membrane"/>
    <property type="match status" value="1"/>
</dbReference>
<dbReference type="GO" id="GO:0005524">
    <property type="term" value="F:ATP binding"/>
    <property type="evidence" value="ECO:0007669"/>
    <property type="project" value="UniProtKB-KW"/>
</dbReference>
<dbReference type="PROSITE" id="PS50893">
    <property type="entry name" value="ABC_TRANSPORTER_2"/>
    <property type="match status" value="1"/>
</dbReference>
<dbReference type="InterPro" id="IPR036640">
    <property type="entry name" value="ABC1_TM_sf"/>
</dbReference>
<dbReference type="Gene3D" id="3.40.50.300">
    <property type="entry name" value="P-loop containing nucleotide triphosphate hydrolases"/>
    <property type="match status" value="1"/>
</dbReference>
<organism evidence="12">
    <name type="scientific">Vecturithrix granuli</name>
    <dbReference type="NCBI Taxonomy" id="1499967"/>
    <lineage>
        <taxon>Bacteria</taxon>
        <taxon>Candidatus Moduliflexota</taxon>
        <taxon>Candidatus Vecturitrichia</taxon>
        <taxon>Candidatus Vecturitrichales</taxon>
        <taxon>Candidatus Vecturitrichaceae</taxon>
        <taxon>Candidatus Vecturithrix</taxon>
    </lineage>
</organism>
<dbReference type="InterPro" id="IPR003593">
    <property type="entry name" value="AAA+_ATPase"/>
</dbReference>
<keyword evidence="3" id="KW-1003">Cell membrane</keyword>
<feature type="transmembrane region" description="Helical" evidence="9">
    <location>
        <begin position="14"/>
        <end position="34"/>
    </location>
</feature>
<feature type="transmembrane region" description="Helical" evidence="9">
    <location>
        <begin position="54"/>
        <end position="72"/>
    </location>
</feature>
<reference evidence="12" key="1">
    <citation type="journal article" date="2015" name="PeerJ">
        <title>First genomic representation of candidate bacterial phylum KSB3 points to enhanced environmental sensing as a trigger of wastewater bulking.</title>
        <authorList>
            <person name="Sekiguchi Y."/>
            <person name="Ohashi A."/>
            <person name="Parks D.H."/>
            <person name="Yamauchi T."/>
            <person name="Tyson G.W."/>
            <person name="Hugenholtz P."/>
        </authorList>
    </citation>
    <scope>NUCLEOTIDE SEQUENCE [LARGE SCALE GENOMIC DNA]</scope>
</reference>
<name>A0A081C676_VECG1</name>
<dbReference type="InterPro" id="IPR039421">
    <property type="entry name" value="Type_1_exporter"/>
</dbReference>
<dbReference type="CDD" id="cd18548">
    <property type="entry name" value="ABC_6TM_Tm287_like"/>
    <property type="match status" value="1"/>
</dbReference>
<keyword evidence="5" id="KW-0547">Nucleotide-binding</keyword>
<evidence type="ECO:0000256" key="2">
    <source>
        <dbReference type="ARBA" id="ARBA00022448"/>
    </source>
</evidence>
<evidence type="ECO:0000256" key="1">
    <source>
        <dbReference type="ARBA" id="ARBA00004651"/>
    </source>
</evidence>
<evidence type="ECO:0000256" key="8">
    <source>
        <dbReference type="ARBA" id="ARBA00023136"/>
    </source>
</evidence>
<dbReference type="AlphaFoldDB" id="A0A081C676"/>
<dbReference type="HOGENOM" id="CLU_000604_84_3_0"/>
<evidence type="ECO:0000256" key="7">
    <source>
        <dbReference type="ARBA" id="ARBA00022989"/>
    </source>
</evidence>
<evidence type="ECO:0000256" key="5">
    <source>
        <dbReference type="ARBA" id="ARBA00022741"/>
    </source>
</evidence>
<dbReference type="Proteomes" id="UP000030661">
    <property type="component" value="Unassembled WGS sequence"/>
</dbReference>
<accession>A0A081C676</accession>
<sequence>MHSLRQLASFLRPYWRYAMICPLLMIVEVAMDLLQPKLMQQIVDVGIVRLDLTMVLHTGMLMISVALIGLLGGGGNTIFAVKVAQGVSADVRSTLFRKVLSFSFGNLDTLKTGELVTRLTNDVNQVQEVVLILFRILLRAPLMLIGSIIMAVFTSPRLAVIVFLLLPVLAGLLLWVLRSVQPMFAEVQRRLDVINTILQENLAGMRVVKAFVRADYEEHRFARVNDDLMAQTIRAIRLMAIVMPGMTLVLNLGIVGAIWFGGLQVMYGNMQVGQIIAFVNYLLRTLFAVVMVGMLLVRVSRAEASAERILEVLHSQPEITDKPDALAAFTPQGRVTFEHVAFNYNGNRHEPVLQDIHFTAEPGQTVAILGATGSGKSSLVHLIPRYYDVSAGRVLIDGVDVRDINLTVLHRRIAVVFQEAVLFSGTIRENICYGRPEATEEEMITAAKAAQAHEFISAFPDGYATLVGQRGVNLSGGQKQRIAIARALLTNPAILILDDSTSAVDIETEGKIQNALAVLMQGRTSFVIAQRISTVLTADKILVLDEGRLVAEGKHCDLMTSSTVYREIYESQLGGRGMAL</sequence>
<dbReference type="STRING" id="1499967.U27_07069"/>
<comment type="subcellular location">
    <subcellularLocation>
        <location evidence="1">Cell membrane</location>
        <topology evidence="1">Multi-pass membrane protein</topology>
    </subcellularLocation>
</comment>
<evidence type="ECO:0000256" key="9">
    <source>
        <dbReference type="SAM" id="Phobius"/>
    </source>
</evidence>
<dbReference type="GO" id="GO:0016887">
    <property type="term" value="F:ATP hydrolysis activity"/>
    <property type="evidence" value="ECO:0007669"/>
    <property type="project" value="InterPro"/>
</dbReference>
<dbReference type="PANTHER" id="PTHR43394:SF1">
    <property type="entry name" value="ATP-BINDING CASSETTE SUB-FAMILY B MEMBER 10, MITOCHONDRIAL"/>
    <property type="match status" value="1"/>
</dbReference>
<proteinExistence type="predicted"/>
<dbReference type="EMBL" id="DF820471">
    <property type="protein sequence ID" value="GAK60081.1"/>
    <property type="molecule type" value="Genomic_DNA"/>
</dbReference>
<dbReference type="GO" id="GO:0005886">
    <property type="term" value="C:plasma membrane"/>
    <property type="evidence" value="ECO:0007669"/>
    <property type="project" value="UniProtKB-SubCell"/>
</dbReference>
<keyword evidence="6" id="KW-0067">ATP-binding</keyword>
<dbReference type="FunFam" id="1.20.1560.10:FF:000040">
    <property type="entry name" value="Multidrug ABC transporter ATP-binding protein"/>
    <property type="match status" value="1"/>
</dbReference>
<feature type="transmembrane region" description="Helical" evidence="9">
    <location>
        <begin position="238"/>
        <end position="260"/>
    </location>
</feature>
<keyword evidence="7 9" id="KW-1133">Transmembrane helix</keyword>
<dbReference type="SUPFAM" id="SSF52540">
    <property type="entry name" value="P-loop containing nucleoside triphosphate hydrolases"/>
    <property type="match status" value="1"/>
</dbReference>
<dbReference type="InterPro" id="IPR017871">
    <property type="entry name" value="ABC_transporter-like_CS"/>
</dbReference>
<evidence type="ECO:0000256" key="6">
    <source>
        <dbReference type="ARBA" id="ARBA00022840"/>
    </source>
</evidence>
<dbReference type="PROSITE" id="PS50929">
    <property type="entry name" value="ABC_TM1F"/>
    <property type="match status" value="1"/>
</dbReference>
<feature type="domain" description="ABC transmembrane type-1" evidence="11">
    <location>
        <begin position="23"/>
        <end position="301"/>
    </location>
</feature>
<evidence type="ECO:0000256" key="3">
    <source>
        <dbReference type="ARBA" id="ARBA00022475"/>
    </source>
</evidence>
<dbReference type="eggNOG" id="COG1132">
    <property type="taxonomic scope" value="Bacteria"/>
</dbReference>
<dbReference type="InterPro" id="IPR003439">
    <property type="entry name" value="ABC_transporter-like_ATP-bd"/>
</dbReference>
<protein>
    <submittedName>
        <fullName evidence="12">Putative ABC transporter</fullName>
    </submittedName>
</protein>
<keyword evidence="8 9" id="KW-0472">Membrane</keyword>
<keyword evidence="13" id="KW-1185">Reference proteome</keyword>
<dbReference type="GO" id="GO:0015421">
    <property type="term" value="F:ABC-type oligopeptide transporter activity"/>
    <property type="evidence" value="ECO:0007669"/>
    <property type="project" value="TreeGrafter"/>
</dbReference>
<evidence type="ECO:0000313" key="12">
    <source>
        <dbReference type="EMBL" id="GAK60081.1"/>
    </source>
</evidence>
<feature type="transmembrane region" description="Helical" evidence="9">
    <location>
        <begin position="129"/>
        <end position="152"/>
    </location>
</feature>
<dbReference type="InterPro" id="IPR011527">
    <property type="entry name" value="ABC1_TM_dom"/>
</dbReference>
<keyword evidence="4 9" id="KW-0812">Transmembrane</keyword>
<dbReference type="Pfam" id="PF00005">
    <property type="entry name" value="ABC_tran"/>
    <property type="match status" value="1"/>
</dbReference>
<dbReference type="SMART" id="SM00382">
    <property type="entry name" value="AAA"/>
    <property type="match status" value="1"/>
</dbReference>
<evidence type="ECO:0000259" key="10">
    <source>
        <dbReference type="PROSITE" id="PS50893"/>
    </source>
</evidence>
<dbReference type="FunFam" id="3.40.50.300:FF:000221">
    <property type="entry name" value="Multidrug ABC transporter ATP-binding protein"/>
    <property type="match status" value="1"/>
</dbReference>
<dbReference type="PANTHER" id="PTHR43394">
    <property type="entry name" value="ATP-DEPENDENT PERMEASE MDL1, MITOCHONDRIAL"/>
    <property type="match status" value="1"/>
</dbReference>
<evidence type="ECO:0000259" key="11">
    <source>
        <dbReference type="PROSITE" id="PS50929"/>
    </source>
</evidence>
<dbReference type="SUPFAM" id="SSF90123">
    <property type="entry name" value="ABC transporter transmembrane region"/>
    <property type="match status" value="1"/>
</dbReference>
<feature type="domain" description="ABC transporter" evidence="10">
    <location>
        <begin position="335"/>
        <end position="571"/>
    </location>
</feature>